<reference evidence="1 2" key="1">
    <citation type="submission" date="2023-03" db="EMBL/GenBank/DDBJ databases">
        <title>Whole genome sequence of the first Corynebacterium rouxii strains isolated in Brazil: a recent member of Corynebacterium diphtheriae complex.</title>
        <authorList>
            <person name="Vieira V."/>
            <person name="Ramos J.N."/>
            <person name="Araujo M.R.B."/>
            <person name="Baio P.V."/>
            <person name="Sant'Anna L.O."/>
            <person name="Veras J.F.C."/>
            <person name="Vieira E.M.D."/>
            <person name="Sousa M.A.B."/>
            <person name="Camargo C.H."/>
            <person name="Sacchi C.T."/>
            <person name="Campos K.R."/>
            <person name="Santos M.B.N."/>
            <person name="Bokermann S."/>
            <person name="Alvim L.B."/>
            <person name="Santos L.S."/>
            <person name="Mattos-Guaraldi A.L."/>
        </authorList>
    </citation>
    <scope>NUCLEOTIDE SEQUENCE [LARGE SCALE GENOMIC DNA]</scope>
    <source>
        <strain evidence="1 2">70862</strain>
    </source>
</reference>
<sequence>MYWSPKTGAHTIEKDIFDLWGSQGWETGKLGYPTSDRYQLNGATTQDFQHGRLQIFPDTGQVLQKYDNKAYSSYRQIYPILTTNDHPRWHEAGILREVAQHMGTYFPLTGCPDVITVGATCTFTTTGGGKGPATIDRISDTGFTLITQAGHPEGQGRILNIRFDKVTAPASAEEDMIFTDPAIKTAYVGSNKTWLRMIVEAFGETATTKVAGPFSSDHVGTQVWSHMATTLTTTIDKATTTYGRVTS</sequence>
<evidence type="ECO:0000313" key="1">
    <source>
        <dbReference type="EMBL" id="MDT9409917.1"/>
    </source>
</evidence>
<comment type="caution">
    <text evidence="1">The sequence shown here is derived from an EMBL/GenBank/DDBJ whole genome shotgun (WGS) entry which is preliminary data.</text>
</comment>
<dbReference type="Proteomes" id="UP001265983">
    <property type="component" value="Unassembled WGS sequence"/>
</dbReference>
<keyword evidence="2" id="KW-1185">Reference proteome</keyword>
<dbReference type="RefSeq" id="WP_315643066.1">
    <property type="nucleotide sequence ID" value="NZ_JARUHM010000001.1"/>
</dbReference>
<accession>A0ABU3PJG9</accession>
<dbReference type="EMBL" id="JARUHM010000001">
    <property type="protein sequence ID" value="MDT9409917.1"/>
    <property type="molecule type" value="Genomic_DNA"/>
</dbReference>
<dbReference type="Pfam" id="PF08310">
    <property type="entry name" value="LGFP"/>
    <property type="match status" value="1"/>
</dbReference>
<dbReference type="InterPro" id="IPR013207">
    <property type="entry name" value="LGFP"/>
</dbReference>
<evidence type="ECO:0000313" key="2">
    <source>
        <dbReference type="Proteomes" id="UP001265983"/>
    </source>
</evidence>
<name>A0ABU3PJG9_9CORY</name>
<gene>
    <name evidence="1" type="ORF">P8T80_00665</name>
</gene>
<organism evidence="1 2">
    <name type="scientific">Corynebacterium rouxii</name>
    <dbReference type="NCBI Taxonomy" id="2719119"/>
    <lineage>
        <taxon>Bacteria</taxon>
        <taxon>Bacillati</taxon>
        <taxon>Actinomycetota</taxon>
        <taxon>Actinomycetes</taxon>
        <taxon>Mycobacteriales</taxon>
        <taxon>Corynebacteriaceae</taxon>
        <taxon>Corynebacterium</taxon>
    </lineage>
</organism>
<protein>
    <submittedName>
        <fullName evidence="1">Uncharacterized protein</fullName>
    </submittedName>
</protein>
<proteinExistence type="predicted"/>